<evidence type="ECO:0000256" key="1">
    <source>
        <dbReference type="ARBA" id="ARBA00023015"/>
    </source>
</evidence>
<dbReference type="Gene3D" id="1.10.10.60">
    <property type="entry name" value="Homeodomain-like"/>
    <property type="match status" value="2"/>
</dbReference>
<keyword evidence="6" id="KW-1185">Reference proteome</keyword>
<evidence type="ECO:0000256" key="2">
    <source>
        <dbReference type="ARBA" id="ARBA00023125"/>
    </source>
</evidence>
<dbReference type="Pfam" id="PF12833">
    <property type="entry name" value="HTH_18"/>
    <property type="match status" value="1"/>
</dbReference>
<dbReference type="InterPro" id="IPR018062">
    <property type="entry name" value="HTH_AraC-typ_CS"/>
</dbReference>
<accession>A0A239TIX4</accession>
<dbReference type="InterPro" id="IPR037923">
    <property type="entry name" value="HTH-like"/>
</dbReference>
<keyword evidence="3" id="KW-0804">Transcription</keyword>
<name>A0A239TIX4_9FIRM</name>
<dbReference type="SUPFAM" id="SSF51215">
    <property type="entry name" value="Regulatory protein AraC"/>
    <property type="match status" value="1"/>
</dbReference>
<proteinExistence type="predicted"/>
<evidence type="ECO:0000256" key="3">
    <source>
        <dbReference type="ARBA" id="ARBA00023163"/>
    </source>
</evidence>
<dbReference type="PANTHER" id="PTHR43280:SF2">
    <property type="entry name" value="HTH-TYPE TRANSCRIPTIONAL REGULATOR EXSA"/>
    <property type="match status" value="1"/>
</dbReference>
<dbReference type="eggNOG" id="COG2207">
    <property type="taxonomic scope" value="Bacteria"/>
</dbReference>
<dbReference type="SMART" id="SM00342">
    <property type="entry name" value="HTH_ARAC"/>
    <property type="match status" value="1"/>
</dbReference>
<evidence type="ECO:0000313" key="5">
    <source>
        <dbReference type="EMBL" id="SNU96824.1"/>
    </source>
</evidence>
<evidence type="ECO:0000259" key="4">
    <source>
        <dbReference type="PROSITE" id="PS01124"/>
    </source>
</evidence>
<dbReference type="InterPro" id="IPR003313">
    <property type="entry name" value="AraC-bd"/>
</dbReference>
<dbReference type="GO" id="GO:0003700">
    <property type="term" value="F:DNA-binding transcription factor activity"/>
    <property type="evidence" value="ECO:0007669"/>
    <property type="project" value="InterPro"/>
</dbReference>
<dbReference type="EMBL" id="LT906446">
    <property type="protein sequence ID" value="SNU96824.1"/>
    <property type="molecule type" value="Genomic_DNA"/>
</dbReference>
<evidence type="ECO:0000313" key="6">
    <source>
        <dbReference type="Proteomes" id="UP000215383"/>
    </source>
</evidence>
<dbReference type="InterPro" id="IPR018060">
    <property type="entry name" value="HTH_AraC"/>
</dbReference>
<dbReference type="Pfam" id="PF02311">
    <property type="entry name" value="AraC_binding"/>
    <property type="match status" value="1"/>
</dbReference>
<dbReference type="CDD" id="cd06986">
    <property type="entry name" value="cupin_MmsR-like_N"/>
    <property type="match status" value="1"/>
</dbReference>
<gene>
    <name evidence="5" type="primary">melR_1</name>
    <name evidence="5" type="ORF">SAMEA4364220_00651</name>
</gene>
<dbReference type="Proteomes" id="UP000215383">
    <property type="component" value="Chromosome 1"/>
</dbReference>
<dbReference type="PANTHER" id="PTHR43280">
    <property type="entry name" value="ARAC-FAMILY TRANSCRIPTIONAL REGULATOR"/>
    <property type="match status" value="1"/>
</dbReference>
<reference evidence="5 6" key="1">
    <citation type="submission" date="2017-06" db="EMBL/GenBank/DDBJ databases">
        <authorList>
            <consortium name="Pathogen Informatics"/>
        </authorList>
    </citation>
    <scope>NUCLEOTIDE SEQUENCE [LARGE SCALE GENOMIC DNA]</scope>
    <source>
        <strain evidence="5 6">NCTC10570</strain>
    </source>
</reference>
<dbReference type="PROSITE" id="PS00041">
    <property type="entry name" value="HTH_ARAC_FAMILY_1"/>
    <property type="match status" value="1"/>
</dbReference>
<dbReference type="InterPro" id="IPR020449">
    <property type="entry name" value="Tscrpt_reg_AraC-type_HTH"/>
</dbReference>
<organism evidence="5 6">
    <name type="scientific">Megamonas hypermegale</name>
    <dbReference type="NCBI Taxonomy" id="158847"/>
    <lineage>
        <taxon>Bacteria</taxon>
        <taxon>Bacillati</taxon>
        <taxon>Bacillota</taxon>
        <taxon>Negativicutes</taxon>
        <taxon>Selenomonadales</taxon>
        <taxon>Selenomonadaceae</taxon>
        <taxon>Megamonas</taxon>
    </lineage>
</organism>
<dbReference type="RefSeq" id="WP_027889692.1">
    <property type="nucleotide sequence ID" value="NZ_LT906446.1"/>
</dbReference>
<keyword evidence="1" id="KW-0805">Transcription regulation</keyword>
<feature type="domain" description="HTH araC/xylS-type" evidence="4">
    <location>
        <begin position="174"/>
        <end position="272"/>
    </location>
</feature>
<dbReference type="Gene3D" id="2.60.120.280">
    <property type="entry name" value="Regulatory protein AraC"/>
    <property type="match status" value="1"/>
</dbReference>
<dbReference type="PRINTS" id="PR00032">
    <property type="entry name" value="HTHARAC"/>
</dbReference>
<protein>
    <submittedName>
        <fullName evidence="5">Melibiose operon regulatory protein</fullName>
    </submittedName>
</protein>
<dbReference type="AlphaFoldDB" id="A0A239TIX4"/>
<dbReference type="GeneID" id="78506679"/>
<sequence>MDRNQHIMERKTSSKELYLLSCGWEKCTSIQSYGPAVRNYYMLHFVLEGSGFYFIEDKSFKVNTGQCFLVEPGNLTFYKAESTNPWTYTWICFNGSIVPELLVQCHFTPNQPVVTLSSVQSIAKIIRSMMHHDKLTPANECYIHSELYLLFAKLQEDLHANYNAVELNDNFYITKAIEYIEKNTFTDLSVKNVARYLNISRSYLYALFERELHTSPQQFLMNAKIANARELLRKSTVPVASVALSCGYKNAFAFSRAFKQATGMSPQLYRKTYYKPKNLLNS</sequence>
<keyword evidence="2" id="KW-0238">DNA-binding</keyword>
<dbReference type="InterPro" id="IPR009057">
    <property type="entry name" value="Homeodomain-like_sf"/>
</dbReference>
<dbReference type="GO" id="GO:0043565">
    <property type="term" value="F:sequence-specific DNA binding"/>
    <property type="evidence" value="ECO:0007669"/>
    <property type="project" value="InterPro"/>
</dbReference>
<dbReference type="SUPFAM" id="SSF46689">
    <property type="entry name" value="Homeodomain-like"/>
    <property type="match status" value="2"/>
</dbReference>
<dbReference type="PROSITE" id="PS01124">
    <property type="entry name" value="HTH_ARAC_FAMILY_2"/>
    <property type="match status" value="1"/>
</dbReference>